<dbReference type="Pfam" id="PF23636">
    <property type="entry name" value="DUF7144"/>
    <property type="match status" value="1"/>
</dbReference>
<accession>A0A8J3PND2</accession>
<gene>
    <name evidence="3" type="ORF">Pfl04_31820</name>
</gene>
<dbReference type="AlphaFoldDB" id="A0A8J3PND2"/>
<comment type="caution">
    <text evidence="3">The sequence shown here is derived from an EMBL/GenBank/DDBJ whole genome shotgun (WGS) entry which is preliminary data.</text>
</comment>
<feature type="transmembrane region" description="Helical" evidence="1">
    <location>
        <begin position="91"/>
        <end position="115"/>
    </location>
</feature>
<feature type="domain" description="DUF7144" evidence="2">
    <location>
        <begin position="1"/>
        <end position="106"/>
    </location>
</feature>
<name>A0A8J3PND2_9ACTN</name>
<keyword evidence="1" id="KW-1133">Transmembrane helix</keyword>
<evidence type="ECO:0000313" key="4">
    <source>
        <dbReference type="Proteomes" id="UP000653674"/>
    </source>
</evidence>
<organism evidence="3 4">
    <name type="scientific">Planosporangium flavigriseum</name>
    <dbReference type="NCBI Taxonomy" id="373681"/>
    <lineage>
        <taxon>Bacteria</taxon>
        <taxon>Bacillati</taxon>
        <taxon>Actinomycetota</taxon>
        <taxon>Actinomycetes</taxon>
        <taxon>Micromonosporales</taxon>
        <taxon>Micromonosporaceae</taxon>
        <taxon>Planosporangium</taxon>
    </lineage>
</organism>
<feature type="transmembrane region" description="Helical" evidence="1">
    <location>
        <begin position="37"/>
        <end position="58"/>
    </location>
</feature>
<reference evidence="3" key="1">
    <citation type="submission" date="2021-01" db="EMBL/GenBank/DDBJ databases">
        <title>Whole genome shotgun sequence of Planosporangium flavigriseum NBRC 105377.</title>
        <authorList>
            <person name="Komaki H."/>
            <person name="Tamura T."/>
        </authorList>
    </citation>
    <scope>NUCLEOTIDE SEQUENCE</scope>
    <source>
        <strain evidence="3">NBRC 105377</strain>
    </source>
</reference>
<protein>
    <recommendedName>
        <fullName evidence="2">DUF7144 domain-containing protein</fullName>
    </recommendedName>
</protein>
<dbReference type="InterPro" id="IPR055568">
    <property type="entry name" value="DUF7144"/>
</dbReference>
<keyword evidence="4" id="KW-1185">Reference proteome</keyword>
<evidence type="ECO:0000256" key="1">
    <source>
        <dbReference type="SAM" id="Phobius"/>
    </source>
</evidence>
<evidence type="ECO:0000313" key="3">
    <source>
        <dbReference type="EMBL" id="GIG74778.1"/>
    </source>
</evidence>
<dbReference type="Proteomes" id="UP000653674">
    <property type="component" value="Unassembled WGS sequence"/>
</dbReference>
<dbReference type="EMBL" id="BONU01000022">
    <property type="protein sequence ID" value="GIG74778.1"/>
    <property type="molecule type" value="Genomic_DNA"/>
</dbReference>
<proteinExistence type="predicted"/>
<sequence>MLALVGAFNMVEGLVVVYGGNVARVDPSRVLVLDLAGWAQVTLTLGALLFSLGIWLSLVTVRVRLMALSVVCVHALTQLGVLAAFPAWALLMISFDVVIIFALTATPAGGAASVARTGSMPADARQAAITGAGRTGTAVGAGRARRGAGDRVGYRPRHQIASADATVVLSQLTEAVIAEAAPHRTAGADDVLAPRALLAGPMGPAGQAGPAGVAGPQPPTATMVGAVAHSAADAASTTPAGTARGVAPPIIGAISGRWPDASLQ</sequence>
<evidence type="ECO:0000259" key="2">
    <source>
        <dbReference type="Pfam" id="PF23636"/>
    </source>
</evidence>
<keyword evidence="1" id="KW-0812">Transmembrane</keyword>
<keyword evidence="1" id="KW-0472">Membrane</keyword>
<feature type="transmembrane region" description="Helical" evidence="1">
    <location>
        <begin position="65"/>
        <end position="85"/>
    </location>
</feature>